<evidence type="ECO:0000256" key="4">
    <source>
        <dbReference type="PROSITE-ProRule" id="PRU00742"/>
    </source>
</evidence>
<comment type="similarity">
    <text evidence="4">Belongs to the arginase family.</text>
</comment>
<keyword evidence="2" id="KW-0378">Hydrolase</keyword>
<accession>A0ABY8BUF0</accession>
<dbReference type="RefSeq" id="WP_275277150.1">
    <property type="nucleotide sequence ID" value="NZ_CP119108.1"/>
</dbReference>
<sequence>MTRFIIAPQWQGSVSSRAMLLVDGATAIAGDLPRSACTHVEVPLEAGESLGTAVRRLSALQHTRRLLDEELGASDEHALVVGGDCGVAVAAIAHAAARHPDIVVVWCDAHGDLHTPESSPTGAFGGMALRAALGEGEPSLTGPGLTPERTVLVGTRDLETAEDDYLAATGMRHLFAESLADPDALVQAVGDAAAVYVHIDLDVLDPTEMTGVNMAVPFGAHAAELVTAIGRLRAHAPLVGASLTGFAPVTPDAAVDDLGTILRLVGALA</sequence>
<dbReference type="PRINTS" id="PR00116">
    <property type="entry name" value="ARGINASE"/>
</dbReference>
<name>A0ABY8BUF0_9MICO</name>
<reference evidence="5 6" key="1">
    <citation type="submission" date="2023-03" db="EMBL/GenBank/DDBJ databases">
        <title>Genome sequence of Microbacterium sp. KACC 23027.</title>
        <authorList>
            <person name="Kim S."/>
            <person name="Heo J."/>
            <person name="Kwon S.-W."/>
        </authorList>
    </citation>
    <scope>NUCLEOTIDE SEQUENCE [LARGE SCALE GENOMIC DNA]</scope>
    <source>
        <strain evidence="5 6">KACC 23027</strain>
    </source>
</reference>
<evidence type="ECO:0000256" key="1">
    <source>
        <dbReference type="ARBA" id="ARBA00022723"/>
    </source>
</evidence>
<dbReference type="InterPro" id="IPR023696">
    <property type="entry name" value="Ureohydrolase_dom_sf"/>
</dbReference>
<protein>
    <submittedName>
        <fullName evidence="5">Arginase family protein</fullName>
    </submittedName>
</protein>
<gene>
    <name evidence="5" type="ORF">PU630_11210</name>
</gene>
<dbReference type="PROSITE" id="PS51409">
    <property type="entry name" value="ARGINASE_2"/>
    <property type="match status" value="1"/>
</dbReference>
<dbReference type="SUPFAM" id="SSF52768">
    <property type="entry name" value="Arginase/deacetylase"/>
    <property type="match status" value="1"/>
</dbReference>
<dbReference type="InterPro" id="IPR006035">
    <property type="entry name" value="Ureohydrolase"/>
</dbReference>
<dbReference type="PANTHER" id="PTHR43782:SF3">
    <property type="entry name" value="ARGINASE"/>
    <property type="match status" value="1"/>
</dbReference>
<proteinExistence type="inferred from homology"/>
<evidence type="ECO:0000313" key="6">
    <source>
        <dbReference type="Proteomes" id="UP001214553"/>
    </source>
</evidence>
<dbReference type="PANTHER" id="PTHR43782">
    <property type="entry name" value="ARGINASE"/>
    <property type="match status" value="1"/>
</dbReference>
<dbReference type="EMBL" id="CP119108">
    <property type="protein sequence ID" value="WEG07811.1"/>
    <property type="molecule type" value="Genomic_DNA"/>
</dbReference>
<organism evidence="5 6">
    <name type="scientific">Microbacterium horticulturae</name>
    <dbReference type="NCBI Taxonomy" id="3028316"/>
    <lineage>
        <taxon>Bacteria</taxon>
        <taxon>Bacillati</taxon>
        <taxon>Actinomycetota</taxon>
        <taxon>Actinomycetes</taxon>
        <taxon>Micrococcales</taxon>
        <taxon>Microbacteriaceae</taxon>
        <taxon>Microbacterium</taxon>
    </lineage>
</organism>
<keyword evidence="1" id="KW-0479">Metal-binding</keyword>
<dbReference type="Proteomes" id="UP001214553">
    <property type="component" value="Chromosome"/>
</dbReference>
<evidence type="ECO:0000256" key="2">
    <source>
        <dbReference type="ARBA" id="ARBA00022801"/>
    </source>
</evidence>
<evidence type="ECO:0000313" key="5">
    <source>
        <dbReference type="EMBL" id="WEG07811.1"/>
    </source>
</evidence>
<dbReference type="Gene3D" id="3.40.800.10">
    <property type="entry name" value="Ureohydrolase domain"/>
    <property type="match status" value="1"/>
</dbReference>
<evidence type="ECO:0000256" key="3">
    <source>
        <dbReference type="ARBA" id="ARBA00023211"/>
    </source>
</evidence>
<keyword evidence="6" id="KW-1185">Reference proteome</keyword>
<keyword evidence="3" id="KW-0464">Manganese</keyword>
<dbReference type="CDD" id="cd09999">
    <property type="entry name" value="Arginase-like_1"/>
    <property type="match status" value="1"/>
</dbReference>
<dbReference type="Pfam" id="PF00491">
    <property type="entry name" value="Arginase"/>
    <property type="match status" value="1"/>
</dbReference>